<organism evidence="1 2">
    <name type="scientific">Parascaris univalens</name>
    <name type="common">Nematode worm</name>
    <dbReference type="NCBI Taxonomy" id="6257"/>
    <lineage>
        <taxon>Eukaryota</taxon>
        <taxon>Metazoa</taxon>
        <taxon>Ecdysozoa</taxon>
        <taxon>Nematoda</taxon>
        <taxon>Chromadorea</taxon>
        <taxon>Rhabditida</taxon>
        <taxon>Spirurina</taxon>
        <taxon>Ascaridomorpha</taxon>
        <taxon>Ascaridoidea</taxon>
        <taxon>Ascarididae</taxon>
        <taxon>Parascaris</taxon>
    </lineage>
</organism>
<dbReference type="WBParaSite" id="PgR039_g027_t14">
    <property type="protein sequence ID" value="PgR039_g027_t14"/>
    <property type="gene ID" value="PgR039_g027"/>
</dbReference>
<keyword evidence="1" id="KW-1185">Reference proteome</keyword>
<evidence type="ECO:0000313" key="1">
    <source>
        <dbReference type="Proteomes" id="UP000887569"/>
    </source>
</evidence>
<dbReference type="AlphaFoldDB" id="A0A915BGB8"/>
<dbReference type="Proteomes" id="UP000887569">
    <property type="component" value="Unplaced"/>
</dbReference>
<evidence type="ECO:0000313" key="2">
    <source>
        <dbReference type="WBParaSite" id="PgR039_g027_t14"/>
    </source>
</evidence>
<proteinExistence type="predicted"/>
<reference evidence="2" key="1">
    <citation type="submission" date="2022-11" db="UniProtKB">
        <authorList>
            <consortium name="WormBaseParasite"/>
        </authorList>
    </citation>
    <scope>IDENTIFICATION</scope>
</reference>
<sequence>MVVGRSGLFAKSRRQSMAPAAFQHLLQSRQSFSKGMCAERHLVMKFYVLYQHYLRNVNRSVPRIRQRIIWD</sequence>
<name>A0A915BGB8_PARUN</name>
<protein>
    <submittedName>
        <fullName evidence="2">Ion transport domain-containing protein</fullName>
    </submittedName>
</protein>
<accession>A0A915BGB8</accession>